<organism evidence="3 4">
    <name type="scientific">Halopseudomonas yangmingensis</name>
    <dbReference type="NCBI Taxonomy" id="1720063"/>
    <lineage>
        <taxon>Bacteria</taxon>
        <taxon>Pseudomonadati</taxon>
        <taxon>Pseudomonadota</taxon>
        <taxon>Gammaproteobacteria</taxon>
        <taxon>Pseudomonadales</taxon>
        <taxon>Pseudomonadaceae</taxon>
        <taxon>Halopseudomonas</taxon>
    </lineage>
</organism>
<dbReference type="SUPFAM" id="SSF160443">
    <property type="entry name" value="SMR domain-like"/>
    <property type="match status" value="1"/>
</dbReference>
<dbReference type="Proteomes" id="UP000243629">
    <property type="component" value="Unassembled WGS sequence"/>
</dbReference>
<keyword evidence="3" id="KW-0255">Endonuclease</keyword>
<dbReference type="PROSITE" id="PS50828">
    <property type="entry name" value="SMR"/>
    <property type="match status" value="1"/>
</dbReference>
<dbReference type="SMART" id="SM00463">
    <property type="entry name" value="SMR"/>
    <property type="match status" value="1"/>
</dbReference>
<dbReference type="InterPro" id="IPR002625">
    <property type="entry name" value="Smr_dom"/>
</dbReference>
<gene>
    <name evidence="3" type="ORF">SAMN05216217_10458</name>
</gene>
<feature type="domain" description="Smr" evidence="2">
    <location>
        <begin position="166"/>
        <end position="247"/>
    </location>
</feature>
<keyword evidence="4" id="KW-1185">Reference proteome</keyword>
<name>A0A1I4QAT1_9GAMM</name>
<reference evidence="4" key="1">
    <citation type="submission" date="2016-10" db="EMBL/GenBank/DDBJ databases">
        <authorList>
            <person name="Varghese N."/>
            <person name="Submissions S."/>
        </authorList>
    </citation>
    <scope>NUCLEOTIDE SEQUENCE [LARGE SCALE GENOMIC DNA]</scope>
    <source>
        <strain evidence="4">DSM 24213</strain>
    </source>
</reference>
<evidence type="ECO:0000259" key="2">
    <source>
        <dbReference type="PROSITE" id="PS50828"/>
    </source>
</evidence>
<dbReference type="STRING" id="1720063.SAMN05216217_10458"/>
<dbReference type="PANTHER" id="PTHR35562">
    <property type="entry name" value="DNA ENDONUCLEASE SMRA-RELATED"/>
    <property type="match status" value="1"/>
</dbReference>
<feature type="compositionally biased region" description="Basic and acidic residues" evidence="1">
    <location>
        <begin position="92"/>
        <end position="104"/>
    </location>
</feature>
<keyword evidence="3" id="KW-0540">Nuclease</keyword>
<dbReference type="GO" id="GO:0004520">
    <property type="term" value="F:DNA endonuclease activity"/>
    <property type="evidence" value="ECO:0007669"/>
    <property type="project" value="TreeGrafter"/>
</dbReference>
<evidence type="ECO:0000256" key="1">
    <source>
        <dbReference type="SAM" id="MobiDB-lite"/>
    </source>
</evidence>
<dbReference type="PANTHER" id="PTHR35562:SF2">
    <property type="entry name" value="DNA ENDONUCLEASE SMRA-RELATED"/>
    <property type="match status" value="1"/>
</dbReference>
<sequence length="256" mass="28554">MDGQTRAYRDVLAACPPWLVGKYANSATSNHAFKDKVYTPGHSVADCRNGQRYLPSLKMTAFCRGSSNMGDLPDDDLELFREATRGARPIRVDQADTGKPRSDRSVLQSRRQAASVAPKAIRVDGLSDQFVLDVEPEEFLLWTGNGVQEGQLRKLKAGQIPFDGSIDLHGMTVEKARETLWDFLAEANRLEIRCVRVTHGKAVRKDGRRPILKSHVNTWLRQHPGVLGFSSCLPRHGGTGSLYVLLRRSMLEGRDE</sequence>
<feature type="region of interest" description="Disordered" evidence="1">
    <location>
        <begin position="92"/>
        <end position="111"/>
    </location>
</feature>
<protein>
    <submittedName>
        <fullName evidence="3">DNA-nicking endonuclease, Smr domain</fullName>
    </submittedName>
</protein>
<dbReference type="Gene3D" id="3.30.1370.110">
    <property type="match status" value="1"/>
</dbReference>
<dbReference type="InterPro" id="IPR036063">
    <property type="entry name" value="Smr_dom_sf"/>
</dbReference>
<keyword evidence="3" id="KW-0378">Hydrolase</keyword>
<evidence type="ECO:0000313" key="4">
    <source>
        <dbReference type="Proteomes" id="UP000243629"/>
    </source>
</evidence>
<evidence type="ECO:0000313" key="3">
    <source>
        <dbReference type="EMBL" id="SFM37157.1"/>
    </source>
</evidence>
<accession>A0A1I4QAT1</accession>
<dbReference type="AlphaFoldDB" id="A0A1I4QAT1"/>
<proteinExistence type="predicted"/>
<dbReference type="Pfam" id="PF01713">
    <property type="entry name" value="Smr"/>
    <property type="match status" value="1"/>
</dbReference>
<dbReference type="EMBL" id="FOUI01000004">
    <property type="protein sequence ID" value="SFM37157.1"/>
    <property type="molecule type" value="Genomic_DNA"/>
</dbReference>